<accession>A0A371IQQ9</accession>
<evidence type="ECO:0000313" key="4">
    <source>
        <dbReference type="Proteomes" id="UP000243494"/>
    </source>
</evidence>
<feature type="compositionally biased region" description="Low complexity" evidence="1">
    <location>
        <begin position="380"/>
        <end position="389"/>
    </location>
</feature>
<dbReference type="InterPro" id="IPR008930">
    <property type="entry name" value="Terpenoid_cyclase/PrenylTrfase"/>
</dbReference>
<proteinExistence type="predicted"/>
<feature type="signal peptide" evidence="2">
    <location>
        <begin position="1"/>
        <end position="30"/>
    </location>
</feature>
<dbReference type="AlphaFoldDB" id="A0A371IQQ9"/>
<dbReference type="Gene3D" id="1.10.1330.10">
    <property type="entry name" value="Dockerin domain"/>
    <property type="match status" value="1"/>
</dbReference>
<dbReference type="RefSeq" id="WP_115976184.1">
    <property type="nucleotide sequence ID" value="NZ_NOJZ02000026.1"/>
</dbReference>
<evidence type="ECO:0000256" key="1">
    <source>
        <dbReference type="SAM" id="MobiDB-lite"/>
    </source>
</evidence>
<dbReference type="OrthoDB" id="3171015at2"/>
<dbReference type="SUPFAM" id="SSF63446">
    <property type="entry name" value="Type I dockerin domain"/>
    <property type="match status" value="1"/>
</dbReference>
<keyword evidence="4" id="KW-1185">Reference proteome</keyword>
<feature type="chain" id="PRO_5017026458" description="Dockerin domain-containing protein" evidence="2">
    <location>
        <begin position="31"/>
        <end position="556"/>
    </location>
</feature>
<dbReference type="SUPFAM" id="SSF48239">
    <property type="entry name" value="Terpenoid cyclases/Protein prenyltransferases"/>
    <property type="match status" value="1"/>
</dbReference>
<dbReference type="Proteomes" id="UP000243494">
    <property type="component" value="Unassembled WGS sequence"/>
</dbReference>
<name>A0A371IQQ9_9FIRM</name>
<sequence>MKKKNKLIKIFLATVITISMCLGSIETLFAQTLVKPKTDVNTAINKTGALMYKNTPDPGVGTFSGEWTILSLARAGYKVPQEFYDKYYNNVVKKLKECNGNLHRIKYTEYSRVILGLTSIGKDVTDVGGYNLLEKLADFKGVIKQGINGPIFALIALDTNNYEIPIVKEVKVQSTRDKIIDYILEREITKKDGTKGGWALMGNVPDPDITAMALQSLAKYKDSPKVKPYIDRALNALSKMQLDNGGYNSWGTINSESIAQVIVALTALGIDPAKDERFIKKDGNWIIPAIMEFYVDGGGFKHVLDKEIDAMATDQGMYAIVAYDRFVKGKNKLYDMTDAKSSLNTGQISDSQINIGKVENKTQVSNKKDDKNSYKGKIQSSVKSSTNKTTSPVVSNILYEIKEECLVGNNKQVVYVQFANEKATPQVKFNNDVLMYYSNELSNKNQVPTYIGLFDKGINKDALNDINKYKFNKNTASENITFGDVNGDNIINAQDALNTVSVVLKKIDKVKEKEAISMDNNGDCKVDNIDVIGIIDKYLSNKECNILNKVESVNSK</sequence>
<dbReference type="Gene3D" id="1.50.10.20">
    <property type="match status" value="1"/>
</dbReference>
<organism evidence="3 4">
    <name type="scientific">Romboutsia maritimum</name>
    <dbReference type="NCBI Taxonomy" id="2020948"/>
    <lineage>
        <taxon>Bacteria</taxon>
        <taxon>Bacillati</taxon>
        <taxon>Bacillota</taxon>
        <taxon>Clostridia</taxon>
        <taxon>Peptostreptococcales</taxon>
        <taxon>Peptostreptococcaceae</taxon>
        <taxon>Romboutsia</taxon>
    </lineage>
</organism>
<feature type="region of interest" description="Disordered" evidence="1">
    <location>
        <begin position="362"/>
        <end position="389"/>
    </location>
</feature>
<protein>
    <recommendedName>
        <fullName evidence="5">Dockerin domain-containing protein</fullName>
    </recommendedName>
</protein>
<comment type="caution">
    <text evidence="3">The sequence shown here is derived from an EMBL/GenBank/DDBJ whole genome shotgun (WGS) entry which is preliminary data.</text>
</comment>
<evidence type="ECO:0008006" key="5">
    <source>
        <dbReference type="Google" id="ProtNLM"/>
    </source>
</evidence>
<dbReference type="GO" id="GO:0000272">
    <property type="term" value="P:polysaccharide catabolic process"/>
    <property type="evidence" value="ECO:0007669"/>
    <property type="project" value="InterPro"/>
</dbReference>
<gene>
    <name evidence="3" type="ORF">CHF27_011545</name>
</gene>
<reference evidence="3 4" key="1">
    <citation type="journal article" date="2017" name="Genome Announc.">
        <title>Draft Genome Sequence of Romboutsia maritimum sp. nov. Strain CCRI-22766(T), Isolated from Coastal Estuarine Mud.</title>
        <authorList>
            <person name="Maheux A.F."/>
            <person name="Boudreau D.K."/>
            <person name="Berube E."/>
            <person name="Boissinot M."/>
            <person name="Raymond F."/>
            <person name="Brodeur S."/>
            <person name="Corbeil J."/>
            <person name="Brightwell G."/>
            <person name="Broda D."/>
            <person name="Omar R.F."/>
            <person name="Bergeron M.G."/>
        </authorList>
    </citation>
    <scope>NUCLEOTIDE SEQUENCE [LARGE SCALE GENOMIC DNA]</scope>
    <source>
        <strain evidence="3 4">CCRI-22766</strain>
    </source>
</reference>
<evidence type="ECO:0000256" key="2">
    <source>
        <dbReference type="SAM" id="SignalP"/>
    </source>
</evidence>
<evidence type="ECO:0000313" key="3">
    <source>
        <dbReference type="EMBL" id="RDY22804.1"/>
    </source>
</evidence>
<keyword evidence="2" id="KW-0732">Signal</keyword>
<dbReference type="CDD" id="cd00688">
    <property type="entry name" value="ISOPREN_C2_like"/>
    <property type="match status" value="1"/>
</dbReference>
<dbReference type="InterPro" id="IPR036439">
    <property type="entry name" value="Dockerin_dom_sf"/>
</dbReference>
<dbReference type="EMBL" id="NOJZ02000026">
    <property type="protein sequence ID" value="RDY22804.1"/>
    <property type="molecule type" value="Genomic_DNA"/>
</dbReference>